<dbReference type="AlphaFoldDB" id="A0A2Z6RXJ9"/>
<evidence type="ECO:0000313" key="3">
    <source>
        <dbReference type="EMBL" id="GES75276.1"/>
    </source>
</evidence>
<evidence type="ECO:0000256" key="1">
    <source>
        <dbReference type="SAM" id="MobiDB-lite"/>
    </source>
</evidence>
<feature type="region of interest" description="Disordered" evidence="1">
    <location>
        <begin position="1"/>
        <end position="32"/>
    </location>
</feature>
<name>A0A2Z6RXJ9_9GLOM</name>
<dbReference type="OrthoDB" id="2366693at2759"/>
<reference evidence="3" key="2">
    <citation type="submission" date="2019-10" db="EMBL/GenBank/DDBJ databases">
        <title>Conservation and host-specific expression of non-tandemly repeated heterogenous ribosome RNA gene in arbuscular mycorrhizal fungi.</title>
        <authorList>
            <person name="Maeda T."/>
            <person name="Kobayashi Y."/>
            <person name="Nakagawa T."/>
            <person name="Ezawa T."/>
            <person name="Yamaguchi K."/>
            <person name="Bino T."/>
            <person name="Nishimoto Y."/>
            <person name="Shigenobu S."/>
            <person name="Kawaguchi M."/>
        </authorList>
    </citation>
    <scope>NUCLEOTIDE SEQUENCE</scope>
    <source>
        <strain evidence="3">HR1</strain>
    </source>
</reference>
<organism evidence="2 4">
    <name type="scientific">Rhizophagus clarus</name>
    <dbReference type="NCBI Taxonomy" id="94130"/>
    <lineage>
        <taxon>Eukaryota</taxon>
        <taxon>Fungi</taxon>
        <taxon>Fungi incertae sedis</taxon>
        <taxon>Mucoromycota</taxon>
        <taxon>Glomeromycotina</taxon>
        <taxon>Glomeromycetes</taxon>
        <taxon>Glomerales</taxon>
        <taxon>Glomeraceae</taxon>
        <taxon>Rhizophagus</taxon>
    </lineage>
</organism>
<dbReference type="EMBL" id="BEXD01003444">
    <property type="protein sequence ID" value="GBC01172.1"/>
    <property type="molecule type" value="Genomic_DNA"/>
</dbReference>
<comment type="caution">
    <text evidence="2">The sequence shown here is derived from an EMBL/GenBank/DDBJ whole genome shotgun (WGS) entry which is preliminary data.</text>
</comment>
<dbReference type="EMBL" id="BLAL01000014">
    <property type="protein sequence ID" value="GES75276.1"/>
    <property type="molecule type" value="Genomic_DNA"/>
</dbReference>
<accession>A0A2Z6RXJ9</accession>
<dbReference type="Proteomes" id="UP000247702">
    <property type="component" value="Unassembled WGS sequence"/>
</dbReference>
<gene>
    <name evidence="3" type="ORF">RCL2_000272300</name>
    <name evidence="2" type="ORF">RclHR1_40980001</name>
</gene>
<dbReference type="STRING" id="94130.A0A2Z6RXJ9"/>
<proteinExistence type="predicted"/>
<sequence>MSTNNNNTGLPKFRIKRVNNKNNNNSNNNTSNTLKKFYKNNKSSSVVGLPKLQVIPKDFEIAKKVNSVSQSETEFLVNLLEASQPETLITKLLLYQKQGLDWMLSNEHPKEPIIDKEVQFWIQKEDQTKKISTLIH</sequence>
<protein>
    <submittedName>
        <fullName evidence="2">Uncharacterized protein</fullName>
    </submittedName>
</protein>
<feature type="compositionally biased region" description="Low complexity" evidence="1">
    <location>
        <begin position="20"/>
        <end position="32"/>
    </location>
</feature>
<evidence type="ECO:0000313" key="2">
    <source>
        <dbReference type="EMBL" id="GBC01172.1"/>
    </source>
</evidence>
<keyword evidence="4" id="KW-1185">Reference proteome</keyword>
<reference evidence="2 4" key="1">
    <citation type="submission" date="2017-11" db="EMBL/GenBank/DDBJ databases">
        <title>The genome of Rhizophagus clarus HR1 reveals common genetic basis of auxotrophy among arbuscular mycorrhizal fungi.</title>
        <authorList>
            <person name="Kobayashi Y."/>
        </authorList>
    </citation>
    <scope>NUCLEOTIDE SEQUENCE [LARGE SCALE GENOMIC DNA]</scope>
    <source>
        <strain evidence="2 4">HR1</strain>
    </source>
</reference>
<evidence type="ECO:0000313" key="4">
    <source>
        <dbReference type="Proteomes" id="UP000247702"/>
    </source>
</evidence>
<dbReference type="Proteomes" id="UP000615446">
    <property type="component" value="Unassembled WGS sequence"/>
</dbReference>